<dbReference type="GO" id="GO:0005524">
    <property type="term" value="F:ATP binding"/>
    <property type="evidence" value="ECO:0007669"/>
    <property type="project" value="UniProtKB-KW"/>
</dbReference>
<keyword evidence="4" id="KW-0963">Cytoplasm</keyword>
<keyword evidence="7" id="KW-0547">Nucleotide-binding</keyword>
<dbReference type="NCBIfam" id="TIGR00150">
    <property type="entry name" value="T6A_YjeE"/>
    <property type="match status" value="1"/>
</dbReference>
<dbReference type="EMBL" id="PFBV01000005">
    <property type="protein sequence ID" value="PIT88130.1"/>
    <property type="molecule type" value="Genomic_DNA"/>
</dbReference>
<evidence type="ECO:0000256" key="5">
    <source>
        <dbReference type="ARBA" id="ARBA00022694"/>
    </source>
</evidence>
<proteinExistence type="inferred from homology"/>
<accession>A0A2M6W5W2</accession>
<comment type="caution">
    <text evidence="11">The sequence shown here is derived from an EMBL/GenBank/DDBJ whole genome shotgun (WGS) entry which is preliminary data.</text>
</comment>
<dbReference type="PANTHER" id="PTHR33540">
    <property type="entry name" value="TRNA THREONYLCARBAMOYLADENOSINE BIOSYNTHESIS PROTEIN TSAE"/>
    <property type="match status" value="1"/>
</dbReference>
<evidence type="ECO:0000256" key="2">
    <source>
        <dbReference type="ARBA" id="ARBA00007599"/>
    </source>
</evidence>
<dbReference type="GO" id="GO:0016740">
    <property type="term" value="F:transferase activity"/>
    <property type="evidence" value="ECO:0007669"/>
    <property type="project" value="UniProtKB-KW"/>
</dbReference>
<evidence type="ECO:0000256" key="9">
    <source>
        <dbReference type="ARBA" id="ARBA00022842"/>
    </source>
</evidence>
<keyword evidence="11" id="KW-0808">Transferase</keyword>
<sequence length="147" mass="16636">MFKNMELTAKTDKEMEKIGQNLSDRLKSGDILCLTGNLGAGKTTLVKGLARGFNIKKEITSPTFALMRVYDTKISKHKNTKTFVHIDTYRLNNEQELIDIGAEDYLSKPDTICVIEWPEKIKKLLKNKKIVSVTIKHLSNGGRKIIL</sequence>
<evidence type="ECO:0000313" key="12">
    <source>
        <dbReference type="Proteomes" id="UP000231426"/>
    </source>
</evidence>
<reference evidence="12" key="1">
    <citation type="submission" date="2017-09" db="EMBL/GenBank/DDBJ databases">
        <title>Depth-based differentiation of microbial function through sediment-hosted aquifers and enrichment of novel symbionts in the deep terrestrial subsurface.</title>
        <authorList>
            <person name="Probst A.J."/>
            <person name="Ladd B."/>
            <person name="Jarett J.K."/>
            <person name="Geller-Mcgrath D.E."/>
            <person name="Sieber C.M.K."/>
            <person name="Emerson J.B."/>
            <person name="Anantharaman K."/>
            <person name="Thomas B.C."/>
            <person name="Malmstrom R."/>
            <person name="Stieglmeier M."/>
            <person name="Klingl A."/>
            <person name="Woyke T."/>
            <person name="Ryan C.M."/>
            <person name="Banfield J.F."/>
        </authorList>
    </citation>
    <scope>NUCLEOTIDE SEQUENCE [LARGE SCALE GENOMIC DNA]</scope>
</reference>
<keyword evidence="6" id="KW-0479">Metal-binding</keyword>
<dbReference type="Proteomes" id="UP000231426">
    <property type="component" value="Unassembled WGS sequence"/>
</dbReference>
<dbReference type="InterPro" id="IPR003442">
    <property type="entry name" value="T6A_TsaE"/>
</dbReference>
<dbReference type="InterPro" id="IPR027417">
    <property type="entry name" value="P-loop_NTPase"/>
</dbReference>
<dbReference type="PANTHER" id="PTHR33540:SF2">
    <property type="entry name" value="TRNA THREONYLCARBAMOYLADENOSINE BIOSYNTHESIS PROTEIN TSAE"/>
    <property type="match status" value="1"/>
</dbReference>
<evidence type="ECO:0000256" key="1">
    <source>
        <dbReference type="ARBA" id="ARBA00004496"/>
    </source>
</evidence>
<organism evidence="11 12">
    <name type="scientific">Candidatus Magasanikbacteria bacterium CG10_big_fil_rev_8_21_14_0_10_36_32</name>
    <dbReference type="NCBI Taxonomy" id="1974646"/>
    <lineage>
        <taxon>Bacteria</taxon>
        <taxon>Candidatus Magasanikiibacteriota</taxon>
    </lineage>
</organism>
<name>A0A2M6W5W2_9BACT</name>
<comment type="subcellular location">
    <subcellularLocation>
        <location evidence="1">Cytoplasm</location>
    </subcellularLocation>
</comment>
<evidence type="ECO:0000256" key="4">
    <source>
        <dbReference type="ARBA" id="ARBA00022490"/>
    </source>
</evidence>
<keyword evidence="8" id="KW-0067">ATP-binding</keyword>
<dbReference type="Gene3D" id="3.40.50.300">
    <property type="entry name" value="P-loop containing nucleotide triphosphate hydrolases"/>
    <property type="match status" value="1"/>
</dbReference>
<keyword evidence="9" id="KW-0460">Magnesium</keyword>
<evidence type="ECO:0000256" key="7">
    <source>
        <dbReference type="ARBA" id="ARBA00022741"/>
    </source>
</evidence>
<dbReference type="SUPFAM" id="SSF52540">
    <property type="entry name" value="P-loop containing nucleoside triphosphate hydrolases"/>
    <property type="match status" value="1"/>
</dbReference>
<comment type="similarity">
    <text evidence="2">Belongs to the TsaE family.</text>
</comment>
<evidence type="ECO:0000256" key="3">
    <source>
        <dbReference type="ARBA" id="ARBA00019010"/>
    </source>
</evidence>
<evidence type="ECO:0000256" key="6">
    <source>
        <dbReference type="ARBA" id="ARBA00022723"/>
    </source>
</evidence>
<dbReference type="Pfam" id="PF02367">
    <property type="entry name" value="TsaE"/>
    <property type="match status" value="1"/>
</dbReference>
<gene>
    <name evidence="11" type="ORF">COU29_03915</name>
</gene>
<dbReference type="AlphaFoldDB" id="A0A2M6W5W2"/>
<dbReference type="GO" id="GO:0005737">
    <property type="term" value="C:cytoplasm"/>
    <property type="evidence" value="ECO:0007669"/>
    <property type="project" value="UniProtKB-SubCell"/>
</dbReference>
<evidence type="ECO:0000256" key="10">
    <source>
        <dbReference type="ARBA" id="ARBA00032441"/>
    </source>
</evidence>
<evidence type="ECO:0000313" key="11">
    <source>
        <dbReference type="EMBL" id="PIT88130.1"/>
    </source>
</evidence>
<dbReference type="GO" id="GO:0002949">
    <property type="term" value="P:tRNA threonylcarbamoyladenosine modification"/>
    <property type="evidence" value="ECO:0007669"/>
    <property type="project" value="InterPro"/>
</dbReference>
<evidence type="ECO:0000256" key="8">
    <source>
        <dbReference type="ARBA" id="ARBA00022840"/>
    </source>
</evidence>
<keyword evidence="5" id="KW-0819">tRNA processing</keyword>
<dbReference type="GO" id="GO:0046872">
    <property type="term" value="F:metal ion binding"/>
    <property type="evidence" value="ECO:0007669"/>
    <property type="project" value="UniProtKB-KW"/>
</dbReference>
<protein>
    <recommendedName>
        <fullName evidence="3">tRNA threonylcarbamoyladenosine biosynthesis protein TsaE</fullName>
    </recommendedName>
    <alternativeName>
        <fullName evidence="10">t(6)A37 threonylcarbamoyladenosine biosynthesis protein TsaE</fullName>
    </alternativeName>
</protein>